<evidence type="ECO:0000313" key="2">
    <source>
        <dbReference type="Proteomes" id="UP000297948"/>
    </source>
</evidence>
<accession>A0A4Z0HAX6</accession>
<dbReference type="AlphaFoldDB" id="A0A4Z0HAX6"/>
<dbReference type="RefSeq" id="WP_135340130.1">
    <property type="nucleotide sequence ID" value="NZ_JBHLTX010000060.1"/>
</dbReference>
<dbReference type="Pfam" id="PF06475">
    <property type="entry name" value="Glycolipid_bind"/>
    <property type="match status" value="1"/>
</dbReference>
<comment type="caution">
    <text evidence="1">The sequence shown here is derived from an EMBL/GenBank/DDBJ whole genome shotgun (WGS) entry which is preliminary data.</text>
</comment>
<gene>
    <name evidence="1" type="ORF">E4099_18125</name>
</gene>
<dbReference type="SUPFAM" id="SSF159275">
    <property type="entry name" value="PA1994-like"/>
    <property type="match status" value="1"/>
</dbReference>
<dbReference type="EMBL" id="SRID01000166">
    <property type="protein sequence ID" value="TGB06610.1"/>
    <property type="molecule type" value="Genomic_DNA"/>
</dbReference>
<protein>
    <recommendedName>
        <fullName evidence="3">Glycolipid-binding domain-containing protein</fullName>
    </recommendedName>
</protein>
<dbReference type="OrthoDB" id="7347529at2"/>
<evidence type="ECO:0008006" key="3">
    <source>
        <dbReference type="Google" id="ProtNLM"/>
    </source>
</evidence>
<proteinExistence type="predicted"/>
<dbReference type="InterPro" id="IPR009467">
    <property type="entry name" value="Glycolipid-bd_prot_put"/>
</dbReference>
<sequence length="188" mass="20482">MADQRVVTWEVTGSGGYETAWVTLSGTGLRATGRVMGLRPEPYWMAYELETGHGYVTRRLQVTAETAGGTRRLDLRRDGGTWTANDKPLPEVAGALDCDLGMSPLTNTMPVLRHQLHSGPGEHTFVMAWVSVPDLAVRPSRQTYTHVGLTERGARLHYASKGFAGDIEVGRDGLVLTYPGIGHLLHAD</sequence>
<reference evidence="1 2" key="1">
    <citation type="submission" date="2019-03" db="EMBL/GenBank/DDBJ databases">
        <authorList>
            <person name="Gonzalez-Pimentel J.L."/>
        </authorList>
    </citation>
    <scope>NUCLEOTIDE SEQUENCE [LARGE SCALE GENOMIC DNA]</scope>
    <source>
        <strain evidence="1 2">JCM 31289</strain>
    </source>
</reference>
<name>A0A4Z0HAX6_9ACTN</name>
<keyword evidence="2" id="KW-1185">Reference proteome</keyword>
<dbReference type="Proteomes" id="UP000297948">
    <property type="component" value="Unassembled WGS sequence"/>
</dbReference>
<evidence type="ECO:0000313" key="1">
    <source>
        <dbReference type="EMBL" id="TGB06610.1"/>
    </source>
</evidence>
<organism evidence="1 2">
    <name type="scientific">Streptomyces palmae</name>
    <dbReference type="NCBI Taxonomy" id="1701085"/>
    <lineage>
        <taxon>Bacteria</taxon>
        <taxon>Bacillati</taxon>
        <taxon>Actinomycetota</taxon>
        <taxon>Actinomycetes</taxon>
        <taxon>Kitasatosporales</taxon>
        <taxon>Streptomycetaceae</taxon>
        <taxon>Streptomyces</taxon>
    </lineage>
</organism>